<dbReference type="EMBL" id="MGJB01000009">
    <property type="protein sequence ID" value="OGM98770.1"/>
    <property type="molecule type" value="Genomic_DNA"/>
</dbReference>
<proteinExistence type="inferred from homology"/>
<dbReference type="GO" id="GO:0016491">
    <property type="term" value="F:oxidoreductase activity"/>
    <property type="evidence" value="ECO:0007669"/>
    <property type="project" value="UniProtKB-KW"/>
</dbReference>
<comment type="caution">
    <text evidence="8">The sequence shown here is derived from an EMBL/GenBank/DDBJ whole genome shotgun (WGS) entry which is preliminary data.</text>
</comment>
<feature type="domain" description="Thioredoxin" evidence="7">
    <location>
        <begin position="43"/>
        <end position="228"/>
    </location>
</feature>
<dbReference type="STRING" id="1802661.A2649_04365"/>
<reference evidence="8 9" key="1">
    <citation type="journal article" date="2016" name="Nat. Commun.">
        <title>Thousands of microbial genomes shed light on interconnected biogeochemical processes in an aquifer system.</title>
        <authorList>
            <person name="Anantharaman K."/>
            <person name="Brown C.T."/>
            <person name="Hug L.A."/>
            <person name="Sharon I."/>
            <person name="Castelle C.J."/>
            <person name="Probst A.J."/>
            <person name="Thomas B.C."/>
            <person name="Singh A."/>
            <person name="Wilkins M.J."/>
            <person name="Karaoz U."/>
            <person name="Brodie E.L."/>
            <person name="Williams K.H."/>
            <person name="Hubbard S.S."/>
            <person name="Banfield J.F."/>
        </authorList>
    </citation>
    <scope>NUCLEOTIDE SEQUENCE [LARGE SCALE GENOMIC DNA]</scope>
</reference>
<protein>
    <recommendedName>
        <fullName evidence="7">Thioredoxin domain-containing protein</fullName>
    </recommendedName>
</protein>
<evidence type="ECO:0000313" key="8">
    <source>
        <dbReference type="EMBL" id="OGM98770.1"/>
    </source>
</evidence>
<keyword evidence="2" id="KW-0732">Signal</keyword>
<accession>A0A1F8ED96</accession>
<dbReference type="Pfam" id="PF13462">
    <property type="entry name" value="Thioredoxin_4"/>
    <property type="match status" value="1"/>
</dbReference>
<dbReference type="SUPFAM" id="SSF52833">
    <property type="entry name" value="Thioredoxin-like"/>
    <property type="match status" value="1"/>
</dbReference>
<evidence type="ECO:0000256" key="5">
    <source>
        <dbReference type="ARBA" id="ARBA00023284"/>
    </source>
</evidence>
<evidence type="ECO:0000259" key="7">
    <source>
        <dbReference type="PROSITE" id="PS51352"/>
    </source>
</evidence>
<dbReference type="InterPro" id="IPR036249">
    <property type="entry name" value="Thioredoxin-like_sf"/>
</dbReference>
<evidence type="ECO:0000256" key="4">
    <source>
        <dbReference type="ARBA" id="ARBA00023157"/>
    </source>
</evidence>
<gene>
    <name evidence="8" type="ORF">A2649_04365</name>
</gene>
<evidence type="ECO:0000256" key="1">
    <source>
        <dbReference type="ARBA" id="ARBA00005791"/>
    </source>
</evidence>
<dbReference type="Proteomes" id="UP000176893">
    <property type="component" value="Unassembled WGS sequence"/>
</dbReference>
<organism evidence="8 9">
    <name type="scientific">Candidatus Yanofskybacteria bacterium RIFCSPHIGHO2_01_FULL_41_26</name>
    <dbReference type="NCBI Taxonomy" id="1802661"/>
    <lineage>
        <taxon>Bacteria</taxon>
        <taxon>Candidatus Yanofskyibacteriota</taxon>
    </lineage>
</organism>
<feature type="transmembrane region" description="Helical" evidence="6">
    <location>
        <begin position="15"/>
        <end position="35"/>
    </location>
</feature>
<keyword evidence="4" id="KW-1015">Disulfide bond</keyword>
<sequence>MVEDKTKPDFDKTKLILPGSILIAAVLISSSLLYVNYVKFSTAQIGGNNPPQNTQINIDDSPYLGNKNAKITIVEFADFRCPFCGRFFQDSEKQIITNYVNTGKAKFVFKHYAFLGQESVWAGEAAECAKEQGKFWEYHDWLFNNQASESDLVYYSKVNLIKYADKIGLNTSQFSLCLNSDKYSEQVKADLRQGQSAGVTGTPTVFINGKVVIGAQPFSVFKSIIDGE</sequence>
<dbReference type="PANTHER" id="PTHR13887:SF14">
    <property type="entry name" value="DISULFIDE BOND FORMATION PROTEIN D"/>
    <property type="match status" value="1"/>
</dbReference>
<name>A0A1F8ED96_9BACT</name>
<evidence type="ECO:0000256" key="3">
    <source>
        <dbReference type="ARBA" id="ARBA00023002"/>
    </source>
</evidence>
<dbReference type="PANTHER" id="PTHR13887">
    <property type="entry name" value="GLUTATHIONE S-TRANSFERASE KAPPA"/>
    <property type="match status" value="1"/>
</dbReference>
<evidence type="ECO:0000256" key="2">
    <source>
        <dbReference type="ARBA" id="ARBA00022729"/>
    </source>
</evidence>
<dbReference type="Gene3D" id="3.40.30.10">
    <property type="entry name" value="Glutaredoxin"/>
    <property type="match status" value="1"/>
</dbReference>
<keyword evidence="5" id="KW-0676">Redox-active center</keyword>
<dbReference type="InterPro" id="IPR012336">
    <property type="entry name" value="Thioredoxin-like_fold"/>
</dbReference>
<keyword evidence="6" id="KW-0812">Transmembrane</keyword>
<keyword evidence="6" id="KW-1133">Transmembrane helix</keyword>
<keyword evidence="6" id="KW-0472">Membrane</keyword>
<dbReference type="PROSITE" id="PS51352">
    <property type="entry name" value="THIOREDOXIN_2"/>
    <property type="match status" value="1"/>
</dbReference>
<dbReference type="InterPro" id="IPR013766">
    <property type="entry name" value="Thioredoxin_domain"/>
</dbReference>
<evidence type="ECO:0000256" key="6">
    <source>
        <dbReference type="SAM" id="Phobius"/>
    </source>
</evidence>
<keyword evidence="3" id="KW-0560">Oxidoreductase</keyword>
<comment type="similarity">
    <text evidence="1">Belongs to the thioredoxin family. DsbA subfamily.</text>
</comment>
<dbReference type="AlphaFoldDB" id="A0A1F8ED96"/>
<evidence type="ECO:0000313" key="9">
    <source>
        <dbReference type="Proteomes" id="UP000176893"/>
    </source>
</evidence>